<sequence>MRIDMTTLAQAYDACPAAADSGTATTTTAKAVYLSLNNGPADAAHNATACQWLEQRLHEARALNDDLPADLEQLEDWIARRSVQVGGEYRRYLQARHDGAPRRYFSGKGHALYFLQHAAPTKLVDGSWLYGLLPRWDDADFRPLIDTYLEELGDGVAEKNHVVLYKKLLASHRCEQWQDAPDEHFIQGAIQLALAYNAEHYLPEIVGYNLGYEQLPLHLLITAYELNELSIDPYYFTLHVTVDNGGTGHARMAVQALRQLMARCGDPAAFLRRVHDGYRLNDLGAGTTAVIAGFDLQAELVRILAAKAVVGQNMHSDYCRVGGRSINDWLADPQQIPAMLAALESAGWIQRGQPAENSRFWRLIQSERAEMFGVFNAYEQQILGDWIASAPGQETVPAPRTPSWRARQRTLDTLGLHHTPRNGPPRGVIRHHPATAAANEQMDSSSAELRQLEMQVAALGSKQAAMDLLLSLMSPARHHSASGLMATRLFRQLMN</sequence>
<dbReference type="Gene3D" id="1.20.910.10">
    <property type="entry name" value="Heme oxygenase-like"/>
    <property type="match status" value="1"/>
</dbReference>
<dbReference type="SMART" id="SM01236">
    <property type="entry name" value="Haem_oxygenase_2"/>
    <property type="match status" value="1"/>
</dbReference>
<proteinExistence type="predicted"/>
<dbReference type="AlphaFoldDB" id="A0A4Y9T2A6"/>
<keyword evidence="1" id="KW-0175">Coiled coil</keyword>
<evidence type="ECO:0000313" key="2">
    <source>
        <dbReference type="EMBL" id="TFW31162.1"/>
    </source>
</evidence>
<evidence type="ECO:0000256" key="1">
    <source>
        <dbReference type="SAM" id="Coils"/>
    </source>
</evidence>
<dbReference type="OrthoDB" id="6635957at2"/>
<dbReference type="Pfam" id="PF14518">
    <property type="entry name" value="Haem_oxygenas_2"/>
    <property type="match status" value="1"/>
</dbReference>
<dbReference type="InterPro" id="IPR016084">
    <property type="entry name" value="Haem_Oase-like_multi-hlx"/>
</dbReference>
<keyword evidence="3" id="KW-1185">Reference proteome</keyword>
<dbReference type="EMBL" id="SPVG01000011">
    <property type="protein sequence ID" value="TFW31162.1"/>
    <property type="molecule type" value="Genomic_DNA"/>
</dbReference>
<protein>
    <submittedName>
        <fullName evidence="2">Iron-containing redox enzyme family protein</fullName>
    </submittedName>
</protein>
<organism evidence="2 3">
    <name type="scientific">Duganella callida</name>
    <dbReference type="NCBI Taxonomy" id="2561932"/>
    <lineage>
        <taxon>Bacteria</taxon>
        <taxon>Pseudomonadati</taxon>
        <taxon>Pseudomonadota</taxon>
        <taxon>Betaproteobacteria</taxon>
        <taxon>Burkholderiales</taxon>
        <taxon>Oxalobacteraceae</taxon>
        <taxon>Telluria group</taxon>
        <taxon>Duganella</taxon>
    </lineage>
</organism>
<dbReference type="Proteomes" id="UP000297729">
    <property type="component" value="Unassembled WGS sequence"/>
</dbReference>
<feature type="coiled-coil region" evidence="1">
    <location>
        <begin position="435"/>
        <end position="462"/>
    </location>
</feature>
<evidence type="ECO:0000313" key="3">
    <source>
        <dbReference type="Proteomes" id="UP000297729"/>
    </source>
</evidence>
<comment type="caution">
    <text evidence="2">The sequence shown here is derived from an EMBL/GenBank/DDBJ whole genome shotgun (WGS) entry which is preliminary data.</text>
</comment>
<accession>A0A4Y9T2A6</accession>
<reference evidence="2 3" key="1">
    <citation type="submission" date="2019-03" db="EMBL/GenBank/DDBJ databases">
        <title>Draft Genome Sequence of Duganella callidus sp. nov., a Novel Duganella Species Isolated from Cultivated Soil.</title>
        <authorList>
            <person name="Raths R."/>
            <person name="Peta V."/>
            <person name="Bucking H."/>
        </authorList>
    </citation>
    <scope>NUCLEOTIDE SEQUENCE [LARGE SCALE GENOMIC DNA]</scope>
    <source>
        <strain evidence="2 3">DN04</strain>
    </source>
</reference>
<name>A0A4Y9T2A6_9BURK</name>
<gene>
    <name evidence="2" type="ORF">E4L98_00955</name>
</gene>